<comment type="caution">
    <text evidence="1">The sequence shown here is derived from an EMBL/GenBank/DDBJ whole genome shotgun (WGS) entry which is preliminary data.</text>
</comment>
<dbReference type="Proteomes" id="UP000482155">
    <property type="component" value="Unassembled WGS sequence"/>
</dbReference>
<dbReference type="AlphaFoldDB" id="A0A6B3SHB8"/>
<proteinExistence type="predicted"/>
<accession>A0A6B3SHB8</accession>
<sequence length="108" mass="12428">MTVKLSMNIPLLDQSDRVQTYREIVEKCNAAKAALESLHLRFHPTSTLGKLFKTAKCFADQWEQGIDDKWDIKQLIDTGHAWRIADAILAVYQVKGSRHCLERITKKM</sequence>
<protein>
    <submittedName>
        <fullName evidence="1">Uncharacterized protein</fullName>
    </submittedName>
</protein>
<reference evidence="1 2" key="1">
    <citation type="submission" date="2020-02" db="EMBL/GenBank/DDBJ databases">
        <authorList>
            <person name="Kim M.K."/>
        </authorList>
    </citation>
    <scope>NUCLEOTIDE SEQUENCE [LARGE SCALE GENOMIC DNA]</scope>
    <source>
        <strain evidence="1 2">17J57-3</strain>
    </source>
</reference>
<organism evidence="1 2">
    <name type="scientific">Noviherbaspirillum galbum</name>
    <dbReference type="NCBI Taxonomy" id="2709383"/>
    <lineage>
        <taxon>Bacteria</taxon>
        <taxon>Pseudomonadati</taxon>
        <taxon>Pseudomonadota</taxon>
        <taxon>Betaproteobacteria</taxon>
        <taxon>Burkholderiales</taxon>
        <taxon>Oxalobacteraceae</taxon>
        <taxon>Noviherbaspirillum</taxon>
    </lineage>
</organism>
<evidence type="ECO:0000313" key="2">
    <source>
        <dbReference type="Proteomes" id="UP000482155"/>
    </source>
</evidence>
<evidence type="ECO:0000313" key="1">
    <source>
        <dbReference type="EMBL" id="NEX60058.1"/>
    </source>
</evidence>
<dbReference type="RefSeq" id="WP_163960561.1">
    <property type="nucleotide sequence ID" value="NZ_JAAIVB010000011.1"/>
</dbReference>
<keyword evidence="2" id="KW-1185">Reference proteome</keyword>
<gene>
    <name evidence="1" type="ORF">G3574_03110</name>
</gene>
<dbReference type="EMBL" id="JAAIVB010000011">
    <property type="protein sequence ID" value="NEX60058.1"/>
    <property type="molecule type" value="Genomic_DNA"/>
</dbReference>
<name>A0A6B3SHB8_9BURK</name>